<dbReference type="InterPro" id="IPR030395">
    <property type="entry name" value="GP_PDE_dom"/>
</dbReference>
<dbReference type="Pfam" id="PF03009">
    <property type="entry name" value="GDPD"/>
    <property type="match status" value="1"/>
</dbReference>
<dbReference type="InterPro" id="IPR032160">
    <property type="entry name" value="DUF4996"/>
</dbReference>
<dbReference type="CDD" id="cd08566">
    <property type="entry name" value="GDPD_AtGDE_like"/>
    <property type="match status" value="1"/>
</dbReference>
<reference evidence="3" key="1">
    <citation type="journal article" date="2019" name="Int. J. Syst. Evol. Microbiol.">
        <title>The Global Catalogue of Microorganisms (GCM) 10K type strain sequencing project: providing services to taxonomists for standard genome sequencing and annotation.</title>
        <authorList>
            <consortium name="The Broad Institute Genomics Platform"/>
            <consortium name="The Broad Institute Genome Sequencing Center for Infectious Disease"/>
            <person name="Wu L."/>
            <person name="Ma J."/>
        </authorList>
    </citation>
    <scope>NUCLEOTIDE SEQUENCE [LARGE SCALE GENOMIC DNA]</scope>
    <source>
        <strain evidence="3">CGMCC 1.16455</strain>
    </source>
</reference>
<organism evidence="2 3">
    <name type="scientific">Brachybacterium tyrofermentans</name>
    <dbReference type="NCBI Taxonomy" id="47848"/>
    <lineage>
        <taxon>Bacteria</taxon>
        <taxon>Bacillati</taxon>
        <taxon>Actinomycetota</taxon>
        <taxon>Actinomycetes</taxon>
        <taxon>Micrococcales</taxon>
        <taxon>Dermabacteraceae</taxon>
        <taxon>Brachybacterium</taxon>
    </lineage>
</organism>
<proteinExistence type="predicted"/>
<evidence type="ECO:0000259" key="1">
    <source>
        <dbReference type="PROSITE" id="PS51704"/>
    </source>
</evidence>
<dbReference type="Proteomes" id="UP001595937">
    <property type="component" value="Unassembled WGS sequence"/>
</dbReference>
<dbReference type="SUPFAM" id="SSF51695">
    <property type="entry name" value="PLC-like phosphodiesterases"/>
    <property type="match status" value="1"/>
</dbReference>
<gene>
    <name evidence="2" type="ORF">ACFPK8_13215</name>
</gene>
<dbReference type="Pfam" id="PF16387">
    <property type="entry name" value="DUF4996"/>
    <property type="match status" value="1"/>
</dbReference>
<dbReference type="GeneID" id="303299222"/>
<evidence type="ECO:0000313" key="2">
    <source>
        <dbReference type="EMBL" id="MFC5298473.1"/>
    </source>
</evidence>
<dbReference type="EMBL" id="JBHSLN010000068">
    <property type="protein sequence ID" value="MFC5298473.1"/>
    <property type="molecule type" value="Genomic_DNA"/>
</dbReference>
<dbReference type="Gene3D" id="3.20.20.190">
    <property type="entry name" value="Phosphatidylinositol (PI) phosphodiesterase"/>
    <property type="match status" value="1"/>
</dbReference>
<name>A0ABW0FI41_9MICO</name>
<comment type="caution">
    <text evidence="2">The sequence shown here is derived from an EMBL/GenBank/DDBJ whole genome shotgun (WGS) entry which is preliminary data.</text>
</comment>
<dbReference type="RefSeq" id="WP_343926449.1">
    <property type="nucleotide sequence ID" value="NZ_BAAAIR010000099.1"/>
</dbReference>
<dbReference type="PROSITE" id="PS51704">
    <property type="entry name" value="GP_PDE"/>
    <property type="match status" value="1"/>
</dbReference>
<dbReference type="InterPro" id="IPR017946">
    <property type="entry name" value="PLC-like_Pdiesterase_TIM-brl"/>
</dbReference>
<evidence type="ECO:0000313" key="3">
    <source>
        <dbReference type="Proteomes" id="UP001595937"/>
    </source>
</evidence>
<keyword evidence="3" id="KW-1185">Reference proteome</keyword>
<feature type="domain" description="GP-PDE" evidence="1">
    <location>
        <begin position="24"/>
        <end position="278"/>
    </location>
</feature>
<dbReference type="PANTHER" id="PTHR46211">
    <property type="entry name" value="GLYCEROPHOSPHORYL DIESTER PHOSPHODIESTERASE"/>
    <property type="match status" value="1"/>
</dbReference>
<accession>A0ABW0FI41</accession>
<protein>
    <submittedName>
        <fullName evidence="2">Glycerophosphodiester phosphodiesterase family protein</fullName>
    </submittedName>
</protein>
<dbReference type="PANTHER" id="PTHR46211:SF14">
    <property type="entry name" value="GLYCEROPHOSPHODIESTER PHOSPHODIESTERASE"/>
    <property type="match status" value="1"/>
</dbReference>
<sequence length="282" mass="31125">MTPHPTAEDLRDALRELLASRPTPLIATHRGTPLGSFADNTLRAAVGAVRSGADMVEIDVIRSRDGEYFAFHNGYEKKQFGRDFDVREMDSAELAELEYVFQGSSDWKGLQPIQSLLDGLPGIWWNIDRSWTMWPELLDVLAASGHAERLILKSPPQPEVLNALAAHPYPFLYFPMVRTLEELASVEARSGVNLVGAELLAGDASAPFATAEAVATVAARYPMVLLNALNLENCRPLYLGWDDEVSVLEDPDLGWGRLIDAGATAVQTDWPHLLRDYRAGRS</sequence>